<name>A0A267MKG1_9FIRM</name>
<dbReference type="NCBIfam" id="TIGR00912">
    <property type="entry name" value="2A0309"/>
    <property type="match status" value="1"/>
</dbReference>
<accession>A0A267MKG1</accession>
<comment type="subcellular location">
    <subcellularLocation>
        <location evidence="1">Membrane</location>
        <topology evidence="1">Multi-pass membrane protein</topology>
    </subcellularLocation>
</comment>
<evidence type="ECO:0000256" key="2">
    <source>
        <dbReference type="ARBA" id="ARBA00007998"/>
    </source>
</evidence>
<evidence type="ECO:0000313" key="9">
    <source>
        <dbReference type="EMBL" id="PAB59927.1"/>
    </source>
</evidence>
<dbReference type="InterPro" id="IPR004761">
    <property type="entry name" value="Spore_GerAB"/>
</dbReference>
<evidence type="ECO:0000256" key="5">
    <source>
        <dbReference type="ARBA" id="ARBA00022692"/>
    </source>
</evidence>
<dbReference type="GO" id="GO:0009847">
    <property type="term" value="P:spore germination"/>
    <property type="evidence" value="ECO:0007669"/>
    <property type="project" value="InterPro"/>
</dbReference>
<evidence type="ECO:0000256" key="1">
    <source>
        <dbReference type="ARBA" id="ARBA00004141"/>
    </source>
</evidence>
<dbReference type="GO" id="GO:0016020">
    <property type="term" value="C:membrane"/>
    <property type="evidence" value="ECO:0007669"/>
    <property type="project" value="UniProtKB-SubCell"/>
</dbReference>
<feature type="transmembrane region" description="Helical" evidence="8">
    <location>
        <begin position="274"/>
        <end position="296"/>
    </location>
</feature>
<dbReference type="RefSeq" id="WP_095132833.1">
    <property type="nucleotide sequence ID" value="NZ_NIBG01000005.1"/>
</dbReference>
<dbReference type="OrthoDB" id="1931502at2"/>
<organism evidence="9 10">
    <name type="scientific">Anaeromicrobium sediminis</name>
    <dbReference type="NCBI Taxonomy" id="1478221"/>
    <lineage>
        <taxon>Bacteria</taxon>
        <taxon>Bacillati</taxon>
        <taxon>Bacillota</taxon>
        <taxon>Clostridia</taxon>
        <taxon>Peptostreptococcales</taxon>
        <taxon>Thermotaleaceae</taxon>
        <taxon>Anaeromicrobium</taxon>
    </lineage>
</organism>
<feature type="transmembrane region" description="Helical" evidence="8">
    <location>
        <begin position="84"/>
        <end position="102"/>
    </location>
</feature>
<protein>
    <submittedName>
        <fullName evidence="9">Uncharacterized protein</fullName>
    </submittedName>
</protein>
<feature type="transmembrane region" description="Helical" evidence="8">
    <location>
        <begin position="308"/>
        <end position="327"/>
    </location>
</feature>
<feature type="transmembrane region" description="Helical" evidence="8">
    <location>
        <begin position="191"/>
        <end position="211"/>
    </location>
</feature>
<feature type="transmembrane region" description="Helical" evidence="8">
    <location>
        <begin position="122"/>
        <end position="142"/>
    </location>
</feature>
<keyword evidence="3" id="KW-0813">Transport</keyword>
<feature type="transmembrane region" description="Helical" evidence="8">
    <location>
        <begin position="154"/>
        <end position="171"/>
    </location>
</feature>
<comment type="similarity">
    <text evidence="2">Belongs to the amino acid-polyamine-organocation (APC) superfamily. Spore germination protein (SGP) (TC 2.A.3.9) family.</text>
</comment>
<keyword evidence="4" id="KW-0309">Germination</keyword>
<evidence type="ECO:0000256" key="7">
    <source>
        <dbReference type="ARBA" id="ARBA00023136"/>
    </source>
</evidence>
<dbReference type="Proteomes" id="UP000216024">
    <property type="component" value="Unassembled WGS sequence"/>
</dbReference>
<dbReference type="PANTHER" id="PTHR34975">
    <property type="entry name" value="SPORE GERMINATION PROTEIN A2"/>
    <property type="match status" value="1"/>
</dbReference>
<keyword evidence="5 8" id="KW-0812">Transmembrane</keyword>
<evidence type="ECO:0000256" key="6">
    <source>
        <dbReference type="ARBA" id="ARBA00022989"/>
    </source>
</evidence>
<dbReference type="Gene3D" id="1.20.1740.10">
    <property type="entry name" value="Amino acid/polyamine transporter I"/>
    <property type="match status" value="1"/>
</dbReference>
<feature type="transmembrane region" description="Helical" evidence="8">
    <location>
        <begin position="21"/>
        <end position="41"/>
    </location>
</feature>
<evidence type="ECO:0000313" key="10">
    <source>
        <dbReference type="Proteomes" id="UP000216024"/>
    </source>
</evidence>
<dbReference type="PANTHER" id="PTHR34975:SF2">
    <property type="entry name" value="SPORE GERMINATION PROTEIN A2"/>
    <property type="match status" value="1"/>
</dbReference>
<sequence>MKFQTSTSIDEHNISSFQAALVLLTYILSTGSIVLPASVAQEAGADAWLSVLIATLCGVLMMYIYILITDMYPYMSLMEINNEIFGKFFGTLLNLLFMYYFFEMGRLVLGEFGQFLKDTTNQATPFIIFYIIGAIISILALSKGIEIVCRLNELLLPIGTIAIGLILIGNLKNLNLSNYLPILENGFTPVFKGSILLNGWFAELVIIIQLSKFIKERKHIRKILISSVLSIGLSFIVGILIIAVFGSITRNLMYPAYNFVRYASFGKSLANLDVLFISVWIMGIFIKIALLTYGFWSCVYEIFKIKNHNLLLFPIFLLLVTMAMTTIKRDGSLVLYLHYTFPIFSICMGYVIPIFILLCAVIKNKFSEKKKKIKS</sequence>
<evidence type="ECO:0000256" key="3">
    <source>
        <dbReference type="ARBA" id="ARBA00022448"/>
    </source>
</evidence>
<feature type="transmembrane region" description="Helical" evidence="8">
    <location>
        <begin position="223"/>
        <end position="248"/>
    </location>
</feature>
<keyword evidence="7 8" id="KW-0472">Membrane</keyword>
<dbReference type="AlphaFoldDB" id="A0A267MKG1"/>
<keyword evidence="6 8" id="KW-1133">Transmembrane helix</keyword>
<evidence type="ECO:0000256" key="4">
    <source>
        <dbReference type="ARBA" id="ARBA00022544"/>
    </source>
</evidence>
<gene>
    <name evidence="9" type="ORF">CCE28_08210</name>
</gene>
<feature type="transmembrane region" description="Helical" evidence="8">
    <location>
        <begin position="339"/>
        <end position="362"/>
    </location>
</feature>
<dbReference type="Pfam" id="PF03845">
    <property type="entry name" value="Spore_permease"/>
    <property type="match status" value="1"/>
</dbReference>
<feature type="transmembrane region" description="Helical" evidence="8">
    <location>
        <begin position="47"/>
        <end position="72"/>
    </location>
</feature>
<dbReference type="EMBL" id="NIBG01000005">
    <property type="protein sequence ID" value="PAB59927.1"/>
    <property type="molecule type" value="Genomic_DNA"/>
</dbReference>
<proteinExistence type="inferred from homology"/>
<evidence type="ECO:0000256" key="8">
    <source>
        <dbReference type="SAM" id="Phobius"/>
    </source>
</evidence>
<keyword evidence="10" id="KW-1185">Reference proteome</keyword>
<comment type="caution">
    <text evidence="9">The sequence shown here is derived from an EMBL/GenBank/DDBJ whole genome shotgun (WGS) entry which is preliminary data.</text>
</comment>
<reference evidence="9 10" key="1">
    <citation type="submission" date="2017-06" db="EMBL/GenBank/DDBJ databases">
        <title>Draft genome sequence of anaerobic fermentative bacterium Anaeromicrobium sediminis DY2726D isolated from West Pacific Ocean sediments.</title>
        <authorList>
            <person name="Zeng X."/>
        </authorList>
    </citation>
    <scope>NUCLEOTIDE SEQUENCE [LARGE SCALE GENOMIC DNA]</scope>
    <source>
        <strain evidence="9 10">DY2726D</strain>
    </source>
</reference>